<evidence type="ECO:0000313" key="2">
    <source>
        <dbReference type="Proteomes" id="UP000637643"/>
    </source>
</evidence>
<dbReference type="AlphaFoldDB" id="A0A917FI61"/>
<keyword evidence="2" id="KW-1185">Reference proteome</keyword>
<reference evidence="1" key="2">
    <citation type="submission" date="2020-09" db="EMBL/GenBank/DDBJ databases">
        <authorList>
            <person name="Sun Q."/>
            <person name="Zhou Y."/>
        </authorList>
    </citation>
    <scope>NUCLEOTIDE SEQUENCE</scope>
    <source>
        <strain evidence="1">CGMCC 1.16134</strain>
    </source>
</reference>
<reference evidence="1" key="1">
    <citation type="journal article" date="2014" name="Int. J. Syst. Evol. Microbiol.">
        <title>Complete genome sequence of Corynebacterium casei LMG S-19264T (=DSM 44701T), isolated from a smear-ripened cheese.</title>
        <authorList>
            <consortium name="US DOE Joint Genome Institute (JGI-PGF)"/>
            <person name="Walter F."/>
            <person name="Albersmeier A."/>
            <person name="Kalinowski J."/>
            <person name="Ruckert C."/>
        </authorList>
    </citation>
    <scope>NUCLEOTIDE SEQUENCE</scope>
    <source>
        <strain evidence="1">CGMCC 1.16134</strain>
    </source>
</reference>
<evidence type="ECO:0000313" key="1">
    <source>
        <dbReference type="EMBL" id="GGF79491.1"/>
    </source>
</evidence>
<sequence length="60" mass="6665">MHSLQQLSRTSPGLLYMLTPHAAATTGWKPSIIWANRTWTGAYAIMKPYSMKKGDAREAA</sequence>
<dbReference type="EMBL" id="BMKR01000009">
    <property type="protein sequence ID" value="GGF79491.1"/>
    <property type="molecule type" value="Genomic_DNA"/>
</dbReference>
<gene>
    <name evidence="1" type="ORF">GCM10010912_25610</name>
</gene>
<comment type="caution">
    <text evidence="1">The sequence shown here is derived from an EMBL/GenBank/DDBJ whole genome shotgun (WGS) entry which is preliminary data.</text>
</comment>
<proteinExistence type="predicted"/>
<accession>A0A917FI61</accession>
<name>A0A917FI61_9BACL</name>
<dbReference type="Proteomes" id="UP000637643">
    <property type="component" value="Unassembled WGS sequence"/>
</dbReference>
<protein>
    <submittedName>
        <fullName evidence="1">Uncharacterized protein</fullName>
    </submittedName>
</protein>
<organism evidence="1 2">
    <name type="scientific">Paenibacillus albidus</name>
    <dbReference type="NCBI Taxonomy" id="2041023"/>
    <lineage>
        <taxon>Bacteria</taxon>
        <taxon>Bacillati</taxon>
        <taxon>Bacillota</taxon>
        <taxon>Bacilli</taxon>
        <taxon>Bacillales</taxon>
        <taxon>Paenibacillaceae</taxon>
        <taxon>Paenibacillus</taxon>
    </lineage>
</organism>